<dbReference type="Proteomes" id="UP000179102">
    <property type="component" value="Unassembled WGS sequence"/>
</dbReference>
<gene>
    <name evidence="2" type="ORF">A2870_01090</name>
</gene>
<sequence length="408" mass="45462">MEFESLPEPIVGDFDIHDIISKPFVEEPMKSSFQTKVEPATFLDPKIVEEIYEAPVIIAEETPESIFEPNPVVQAEAILKEARAQIIEPSIQPDIEVADLVPATVPTPADQEVGSIATEIITLGAVNTAAQPRIEPGELPQTETQTDVQTLKKALSILQTSDFAKEEAAQWKEKLEKAVGTQALAKIKNDLETQADIETQTQTETQTKEDGQVENAAADGTPPPNLQTIGDSQFEPEDIQEDQVEEPDWNVYHINDSWRVAENVNKKRLELAEEIAFRAAIEKNPKQIAGDEIYKLDVPQIDESRQVLAGKLKRPEVSHKIYASLSTLAEDDARAVRKTIVEALRRNISQEVKPQVAQTEKMEESKLPVEVKELAAKGAKEIVLRNGKFWKPVKRLSYQEPIELQKAA</sequence>
<accession>A0A1F5G8C4</accession>
<dbReference type="STRING" id="1797711.A2870_01090"/>
<evidence type="ECO:0000313" key="2">
    <source>
        <dbReference type="EMBL" id="OGD88108.1"/>
    </source>
</evidence>
<reference evidence="2 3" key="1">
    <citation type="journal article" date="2016" name="Nat. Commun.">
        <title>Thousands of microbial genomes shed light on interconnected biogeochemical processes in an aquifer system.</title>
        <authorList>
            <person name="Anantharaman K."/>
            <person name="Brown C.T."/>
            <person name="Hug L.A."/>
            <person name="Sharon I."/>
            <person name="Castelle C.J."/>
            <person name="Probst A.J."/>
            <person name="Thomas B.C."/>
            <person name="Singh A."/>
            <person name="Wilkins M.J."/>
            <person name="Karaoz U."/>
            <person name="Brodie E.L."/>
            <person name="Williams K.H."/>
            <person name="Hubbard S.S."/>
            <person name="Banfield J.F."/>
        </authorList>
    </citation>
    <scope>NUCLEOTIDE SEQUENCE [LARGE SCALE GENOMIC DNA]</scope>
</reference>
<organism evidence="2 3">
    <name type="scientific">Candidatus Curtissbacteria bacterium RIFCSPHIGHO2_01_FULL_41_11</name>
    <dbReference type="NCBI Taxonomy" id="1797711"/>
    <lineage>
        <taxon>Bacteria</taxon>
        <taxon>Candidatus Curtissiibacteriota</taxon>
    </lineage>
</organism>
<evidence type="ECO:0000256" key="1">
    <source>
        <dbReference type="SAM" id="MobiDB-lite"/>
    </source>
</evidence>
<feature type="region of interest" description="Disordered" evidence="1">
    <location>
        <begin position="199"/>
        <end position="225"/>
    </location>
</feature>
<dbReference type="EMBL" id="MFAZ01000003">
    <property type="protein sequence ID" value="OGD88108.1"/>
    <property type="molecule type" value="Genomic_DNA"/>
</dbReference>
<comment type="caution">
    <text evidence="2">The sequence shown here is derived from an EMBL/GenBank/DDBJ whole genome shotgun (WGS) entry which is preliminary data.</text>
</comment>
<proteinExistence type="predicted"/>
<dbReference type="AlphaFoldDB" id="A0A1F5G8C4"/>
<name>A0A1F5G8C4_9BACT</name>
<evidence type="ECO:0000313" key="3">
    <source>
        <dbReference type="Proteomes" id="UP000179102"/>
    </source>
</evidence>
<protein>
    <submittedName>
        <fullName evidence="2">Uncharacterized protein</fullName>
    </submittedName>
</protein>